<dbReference type="OrthoDB" id="10249988at2759"/>
<comment type="subunit">
    <text evidence="3 12">Oligomeric complex that consists of at least the alpha, beta, beta', gamma, delta, epsilon and zeta subunits.</text>
</comment>
<dbReference type="InterPro" id="IPR022775">
    <property type="entry name" value="AP_mu_sigma_su"/>
</dbReference>
<comment type="function">
    <text evidence="11">The coatomer is a cytosolic protein complex that binds to dilysine motifs and reversibly associates with Golgi non-clathrin-coated vesicles, which further mediate biosynthetic protein transport from the ER, via the Golgi up to the trans Golgi network. Coatomer complex is required for budding from Golgi membranes, and is essential for the retrograde Golgi-to-ER transport of dilysine-tagged proteins. The zeta subunit may be involved in regulating the coat assembly and, hence, the rate of biosynthetic protein transport due to its association-dissociation properties with the coatomer complex.</text>
</comment>
<evidence type="ECO:0000313" key="14">
    <source>
        <dbReference type="EMBL" id="KAG0583676.1"/>
    </source>
</evidence>
<dbReference type="GO" id="GO:0030126">
    <property type="term" value="C:COPI vesicle coat"/>
    <property type="evidence" value="ECO:0007669"/>
    <property type="project" value="UniProtKB-UniRule"/>
</dbReference>
<evidence type="ECO:0000256" key="12">
    <source>
        <dbReference type="RuleBase" id="RU366053"/>
    </source>
</evidence>
<evidence type="ECO:0000256" key="1">
    <source>
        <dbReference type="ARBA" id="ARBA00004255"/>
    </source>
</evidence>
<comment type="similarity">
    <text evidence="2 12">Belongs to the adaptor complexes small subunit family.</text>
</comment>
<dbReference type="Proteomes" id="UP000822688">
    <property type="component" value="Chromosome 3"/>
</dbReference>
<dbReference type="EMBL" id="CM026423">
    <property type="protein sequence ID" value="KAG0583676.1"/>
    <property type="molecule type" value="Genomic_DNA"/>
</dbReference>
<dbReference type="GO" id="GO:0006886">
    <property type="term" value="P:intracellular protein transport"/>
    <property type="evidence" value="ECO:0007669"/>
    <property type="project" value="TreeGrafter"/>
</dbReference>
<dbReference type="AlphaFoldDB" id="A0A8T0ILF2"/>
<feature type="domain" description="AP complex mu/sigma subunit" evidence="13">
    <location>
        <begin position="8"/>
        <end position="150"/>
    </location>
</feature>
<dbReference type="PANTHER" id="PTHR11043">
    <property type="entry name" value="ZETA-COAT PROTEIN"/>
    <property type="match status" value="1"/>
</dbReference>
<dbReference type="PANTHER" id="PTHR11043:SF0">
    <property type="entry name" value="COATOMER SUBUNIT ZETA"/>
    <property type="match status" value="1"/>
</dbReference>
<keyword evidence="5 12" id="KW-0963">Cytoplasm</keyword>
<evidence type="ECO:0000256" key="11">
    <source>
        <dbReference type="ARBA" id="ARBA00045555"/>
    </source>
</evidence>
<dbReference type="CDD" id="cd14829">
    <property type="entry name" value="Zeta-COP"/>
    <property type="match status" value="1"/>
</dbReference>
<dbReference type="Pfam" id="PF01217">
    <property type="entry name" value="Clat_adaptor_s"/>
    <property type="match status" value="1"/>
</dbReference>
<dbReference type="GO" id="GO:0006891">
    <property type="term" value="P:intra-Golgi vesicle-mediated transport"/>
    <property type="evidence" value="ECO:0007669"/>
    <property type="project" value="TreeGrafter"/>
</dbReference>
<sequence length="178" mass="19563">MDASTPLIKNVLLLDGEGKRVAVKYYSDDWPTLAAKLAFEKSVFTKTQRTSARSEAEIGMFDGYIVVYKFISDLHFYVTGGEDENELIVATVLQGFFDAVGLLLRNNVEKKSVLENLDLVLLCLDEIIDGGIILESDANTIASRVAMRGADSDVPLSEQTISQALATAKEHFARSLLK</sequence>
<reference evidence="14" key="1">
    <citation type="submission" date="2020-06" db="EMBL/GenBank/DDBJ databases">
        <title>WGS assembly of Ceratodon purpureus strain R40.</title>
        <authorList>
            <person name="Carey S.B."/>
            <person name="Jenkins J."/>
            <person name="Shu S."/>
            <person name="Lovell J.T."/>
            <person name="Sreedasyam A."/>
            <person name="Maumus F."/>
            <person name="Tiley G.P."/>
            <person name="Fernandez-Pozo N."/>
            <person name="Barry K."/>
            <person name="Chen C."/>
            <person name="Wang M."/>
            <person name="Lipzen A."/>
            <person name="Daum C."/>
            <person name="Saski C.A."/>
            <person name="Payton A.C."/>
            <person name="Mcbreen J.C."/>
            <person name="Conrad R.E."/>
            <person name="Kollar L.M."/>
            <person name="Olsson S."/>
            <person name="Huttunen S."/>
            <person name="Landis J.B."/>
            <person name="Wickett N.J."/>
            <person name="Johnson M.G."/>
            <person name="Rensing S.A."/>
            <person name="Grimwood J."/>
            <person name="Schmutz J."/>
            <person name="Mcdaniel S.F."/>
        </authorList>
    </citation>
    <scope>NUCLEOTIDE SEQUENCE</scope>
    <source>
        <strain evidence="14">R40</strain>
    </source>
</reference>
<evidence type="ECO:0000256" key="9">
    <source>
        <dbReference type="ARBA" id="ARBA00023136"/>
    </source>
</evidence>
<evidence type="ECO:0000259" key="13">
    <source>
        <dbReference type="Pfam" id="PF01217"/>
    </source>
</evidence>
<evidence type="ECO:0000313" key="15">
    <source>
        <dbReference type="Proteomes" id="UP000822688"/>
    </source>
</evidence>
<keyword evidence="15" id="KW-1185">Reference proteome</keyword>
<dbReference type="InterPro" id="IPR011012">
    <property type="entry name" value="Longin-like_dom_sf"/>
</dbReference>
<evidence type="ECO:0000256" key="6">
    <source>
        <dbReference type="ARBA" id="ARBA00022892"/>
    </source>
</evidence>
<keyword evidence="6 12" id="KW-0931">ER-Golgi transport</keyword>
<evidence type="ECO:0000256" key="10">
    <source>
        <dbReference type="ARBA" id="ARBA00023329"/>
    </source>
</evidence>
<keyword evidence="7 12" id="KW-0653">Protein transport</keyword>
<comment type="subcellular location">
    <subcellularLocation>
        <location evidence="12">Cytoplasm</location>
    </subcellularLocation>
    <subcellularLocation>
        <location evidence="1 12">Golgi apparatus membrane</location>
        <topology evidence="1 12">Peripheral membrane protein</topology>
        <orientation evidence="1 12">Cytoplasmic side</orientation>
    </subcellularLocation>
    <subcellularLocation>
        <location evidence="12">Cytoplasmic vesicle</location>
        <location evidence="12">COPI-coated vesicle membrane</location>
        <topology evidence="12">Peripheral membrane protein</topology>
        <orientation evidence="12">Cytoplasmic side</orientation>
    </subcellularLocation>
</comment>
<comment type="caution">
    <text evidence="14">The sequence shown here is derived from an EMBL/GenBank/DDBJ whole genome shotgun (WGS) entry which is preliminary data.</text>
</comment>
<keyword evidence="4 12" id="KW-0813">Transport</keyword>
<evidence type="ECO:0000256" key="8">
    <source>
        <dbReference type="ARBA" id="ARBA00023034"/>
    </source>
</evidence>
<evidence type="ECO:0000256" key="2">
    <source>
        <dbReference type="ARBA" id="ARBA00006972"/>
    </source>
</evidence>
<evidence type="ECO:0000256" key="3">
    <source>
        <dbReference type="ARBA" id="ARBA00011775"/>
    </source>
</evidence>
<keyword evidence="9 12" id="KW-0472">Membrane</keyword>
<organism evidence="14 15">
    <name type="scientific">Ceratodon purpureus</name>
    <name type="common">Fire moss</name>
    <name type="synonym">Dicranum purpureum</name>
    <dbReference type="NCBI Taxonomy" id="3225"/>
    <lineage>
        <taxon>Eukaryota</taxon>
        <taxon>Viridiplantae</taxon>
        <taxon>Streptophyta</taxon>
        <taxon>Embryophyta</taxon>
        <taxon>Bryophyta</taxon>
        <taxon>Bryophytina</taxon>
        <taxon>Bryopsida</taxon>
        <taxon>Dicranidae</taxon>
        <taxon>Pseudoditrichales</taxon>
        <taxon>Ditrichaceae</taxon>
        <taxon>Ceratodon</taxon>
    </lineage>
</organism>
<keyword evidence="10 12" id="KW-0968">Cytoplasmic vesicle</keyword>
<dbReference type="Gene3D" id="3.30.450.60">
    <property type="match status" value="1"/>
</dbReference>
<dbReference type="GO" id="GO:0000139">
    <property type="term" value="C:Golgi membrane"/>
    <property type="evidence" value="ECO:0007669"/>
    <property type="project" value="UniProtKB-SubCell"/>
</dbReference>
<proteinExistence type="inferred from homology"/>
<evidence type="ECO:0000256" key="7">
    <source>
        <dbReference type="ARBA" id="ARBA00022927"/>
    </source>
</evidence>
<evidence type="ECO:0000256" key="5">
    <source>
        <dbReference type="ARBA" id="ARBA00022490"/>
    </source>
</evidence>
<dbReference type="FunFam" id="3.30.450.60:FF:000014">
    <property type="entry name" value="Coatomer subunit zeta-2"/>
    <property type="match status" value="1"/>
</dbReference>
<dbReference type="GO" id="GO:0006890">
    <property type="term" value="P:retrograde vesicle-mediated transport, Golgi to endoplasmic reticulum"/>
    <property type="evidence" value="ECO:0007669"/>
    <property type="project" value="UniProtKB-UniRule"/>
</dbReference>
<accession>A0A8T0ILF2</accession>
<evidence type="ECO:0000256" key="4">
    <source>
        <dbReference type="ARBA" id="ARBA00022448"/>
    </source>
</evidence>
<gene>
    <name evidence="14" type="ORF">KC19_3G153900</name>
</gene>
<dbReference type="SUPFAM" id="SSF64356">
    <property type="entry name" value="SNARE-like"/>
    <property type="match status" value="1"/>
</dbReference>
<keyword evidence="8 12" id="KW-0333">Golgi apparatus</keyword>
<protein>
    <recommendedName>
        <fullName evidence="12">Coatomer subunit zeta</fullName>
    </recommendedName>
</protein>
<dbReference type="InterPro" id="IPR039652">
    <property type="entry name" value="Coatomer_zeta"/>
</dbReference>
<name>A0A8T0ILF2_CERPU</name>